<gene>
    <name evidence="1" type="ORF">CRG98_010461</name>
</gene>
<dbReference type="EMBL" id="PGOL01000521">
    <property type="protein sequence ID" value="PKI69146.1"/>
    <property type="molecule type" value="Genomic_DNA"/>
</dbReference>
<name>A0A2I0KMU4_PUNGR</name>
<protein>
    <submittedName>
        <fullName evidence="1">Uncharacterized protein</fullName>
    </submittedName>
</protein>
<proteinExistence type="predicted"/>
<dbReference type="Proteomes" id="UP000233551">
    <property type="component" value="Unassembled WGS sequence"/>
</dbReference>
<organism evidence="1 2">
    <name type="scientific">Punica granatum</name>
    <name type="common">Pomegranate</name>
    <dbReference type="NCBI Taxonomy" id="22663"/>
    <lineage>
        <taxon>Eukaryota</taxon>
        <taxon>Viridiplantae</taxon>
        <taxon>Streptophyta</taxon>
        <taxon>Embryophyta</taxon>
        <taxon>Tracheophyta</taxon>
        <taxon>Spermatophyta</taxon>
        <taxon>Magnoliopsida</taxon>
        <taxon>eudicotyledons</taxon>
        <taxon>Gunneridae</taxon>
        <taxon>Pentapetalae</taxon>
        <taxon>rosids</taxon>
        <taxon>malvids</taxon>
        <taxon>Myrtales</taxon>
        <taxon>Lythraceae</taxon>
        <taxon>Punica</taxon>
    </lineage>
</organism>
<reference evidence="1 2" key="1">
    <citation type="submission" date="2017-11" db="EMBL/GenBank/DDBJ databases">
        <title>De-novo sequencing of pomegranate (Punica granatum L.) genome.</title>
        <authorList>
            <person name="Akparov Z."/>
            <person name="Amiraslanov A."/>
            <person name="Hajiyeva S."/>
            <person name="Abbasov M."/>
            <person name="Kaur K."/>
            <person name="Hamwieh A."/>
            <person name="Solovyev V."/>
            <person name="Salamov A."/>
            <person name="Braich B."/>
            <person name="Kosarev P."/>
            <person name="Mahmoud A."/>
            <person name="Hajiyev E."/>
            <person name="Babayeva S."/>
            <person name="Izzatullayeva V."/>
            <person name="Mammadov A."/>
            <person name="Mammadov A."/>
            <person name="Sharifova S."/>
            <person name="Ojaghi J."/>
            <person name="Eynullazada K."/>
            <person name="Bayramov B."/>
            <person name="Abdulazimova A."/>
            <person name="Shahmuradov I."/>
        </authorList>
    </citation>
    <scope>NUCLEOTIDE SEQUENCE [LARGE SCALE GENOMIC DNA]</scope>
    <source>
        <strain evidence="2">cv. AG2017</strain>
        <tissue evidence="1">Leaf</tissue>
    </source>
</reference>
<accession>A0A2I0KMU4</accession>
<sequence length="146" mass="16419">MCSRRDPQALDRIAQLGSVHLPEGRVKDTHEKESPLAYLRPEGRCPGNIAVPAISACSRYRPIPWIFQGYVRIPTKLENLLICPKWVLYGPECGLSSGPACALLDHAVWECPPSRGRVMDMGEKESPLIILRPEDRWPTSYLGLWV</sequence>
<evidence type="ECO:0000313" key="1">
    <source>
        <dbReference type="EMBL" id="PKI69146.1"/>
    </source>
</evidence>
<evidence type="ECO:0000313" key="2">
    <source>
        <dbReference type="Proteomes" id="UP000233551"/>
    </source>
</evidence>
<keyword evidence="2" id="KW-1185">Reference proteome</keyword>
<comment type="caution">
    <text evidence="1">The sequence shown here is derived from an EMBL/GenBank/DDBJ whole genome shotgun (WGS) entry which is preliminary data.</text>
</comment>
<dbReference type="AlphaFoldDB" id="A0A2I0KMU4"/>